<keyword evidence="7" id="KW-0175">Coiled coil</keyword>
<dbReference type="GO" id="GO:0005829">
    <property type="term" value="C:cytosol"/>
    <property type="evidence" value="ECO:0007669"/>
    <property type="project" value="TreeGrafter"/>
</dbReference>
<keyword evidence="2 6" id="KW-0963">Cytoplasm</keyword>
<evidence type="ECO:0000256" key="6">
    <source>
        <dbReference type="HAMAP-Rule" id="MF_00337"/>
    </source>
</evidence>
<comment type="subunit">
    <text evidence="6">Heterooligomer composed of large and small subunits.</text>
</comment>
<gene>
    <name evidence="6" type="primary">xseB</name>
    <name evidence="8" type="ORF">B9T39_02445</name>
</gene>
<dbReference type="HAMAP" id="MF_00337">
    <property type="entry name" value="Exonuc_7_S"/>
    <property type="match status" value="1"/>
</dbReference>
<evidence type="ECO:0000256" key="2">
    <source>
        <dbReference type="ARBA" id="ARBA00022490"/>
    </source>
</evidence>
<dbReference type="GO" id="GO:0009318">
    <property type="term" value="C:exodeoxyribonuclease VII complex"/>
    <property type="evidence" value="ECO:0007669"/>
    <property type="project" value="UniProtKB-UniRule"/>
</dbReference>
<comment type="function">
    <text evidence="6">Bidirectionally degrades single-stranded DNA into large acid-insoluble oligonucleotides, which are then degraded further into small acid-soluble oligonucleotides.</text>
</comment>
<dbReference type="InterPro" id="IPR037004">
    <property type="entry name" value="Exonuc_VII_ssu_sf"/>
</dbReference>
<dbReference type="NCBIfam" id="TIGR01280">
    <property type="entry name" value="xseB"/>
    <property type="match status" value="1"/>
</dbReference>
<comment type="subcellular location">
    <subcellularLocation>
        <location evidence="6">Cytoplasm</location>
    </subcellularLocation>
</comment>
<protein>
    <recommendedName>
        <fullName evidence="6">Exodeoxyribonuclease 7 small subunit</fullName>
        <ecNumber evidence="6">3.1.11.6</ecNumber>
    </recommendedName>
    <alternativeName>
        <fullName evidence="6">Exodeoxyribonuclease VII small subunit</fullName>
        <shortName evidence="6">Exonuclease VII small subunit</shortName>
    </alternativeName>
</protein>
<dbReference type="InterPro" id="IPR003761">
    <property type="entry name" value="Exonuc_VII_S"/>
</dbReference>
<proteinExistence type="inferred from homology"/>
<evidence type="ECO:0000256" key="5">
    <source>
        <dbReference type="ARBA" id="ARBA00022839"/>
    </source>
</evidence>
<evidence type="ECO:0000313" key="8">
    <source>
        <dbReference type="EMBL" id="OTA29713.1"/>
    </source>
</evidence>
<dbReference type="PANTHER" id="PTHR34137:SF1">
    <property type="entry name" value="EXODEOXYRIBONUCLEASE 7 SMALL SUBUNIT"/>
    <property type="match status" value="1"/>
</dbReference>
<comment type="caution">
    <text evidence="8">The sequence shown here is derived from an EMBL/GenBank/DDBJ whole genome shotgun (WGS) entry which is preliminary data.</text>
</comment>
<sequence>MHPESTKASTSPLHSRAVKFTLRLRIPRRITMNEEQRAEIEKLTYEQARDQLVGVVQKLEAGGLELNAAVQQWELGEALAQHAQKLLDEVAQKLNEVQESQAQFQANAGTQAAE</sequence>
<evidence type="ECO:0000256" key="3">
    <source>
        <dbReference type="ARBA" id="ARBA00022722"/>
    </source>
</evidence>
<feature type="coiled-coil region" evidence="7">
    <location>
        <begin position="80"/>
        <end position="107"/>
    </location>
</feature>
<comment type="catalytic activity">
    <reaction evidence="6">
        <text>Exonucleolytic cleavage in either 5'- to 3'- or 3'- to 5'-direction to yield nucleoside 5'-phosphates.</text>
        <dbReference type="EC" id="3.1.11.6"/>
    </reaction>
</comment>
<dbReference type="Gene3D" id="1.10.287.1040">
    <property type="entry name" value="Exonuclease VII, small subunit"/>
    <property type="match status" value="1"/>
</dbReference>
<keyword evidence="3 6" id="KW-0540">Nuclease</keyword>
<reference evidence="8 9" key="1">
    <citation type="submission" date="2017-04" db="EMBL/GenBank/DDBJ databases">
        <title>Draft genome sequences of Alloscardovia macacae UMA81211 and UMA81212 isolated from the feces of a rhesus macaque (Macaca mulatta).</title>
        <authorList>
            <person name="Albert K."/>
            <person name="Sela D.A."/>
        </authorList>
    </citation>
    <scope>NUCLEOTIDE SEQUENCE [LARGE SCALE GENOMIC DNA]</scope>
    <source>
        <strain evidence="8 9">UMA81212</strain>
    </source>
</reference>
<dbReference type="GO" id="GO:0006308">
    <property type="term" value="P:DNA catabolic process"/>
    <property type="evidence" value="ECO:0007669"/>
    <property type="project" value="UniProtKB-UniRule"/>
</dbReference>
<evidence type="ECO:0000256" key="4">
    <source>
        <dbReference type="ARBA" id="ARBA00022801"/>
    </source>
</evidence>
<dbReference type="GO" id="GO:0008855">
    <property type="term" value="F:exodeoxyribonuclease VII activity"/>
    <property type="evidence" value="ECO:0007669"/>
    <property type="project" value="UniProtKB-UniRule"/>
</dbReference>
<dbReference type="OrthoDB" id="5244334at2"/>
<keyword evidence="4 6" id="KW-0378">Hydrolase</keyword>
<dbReference type="PANTHER" id="PTHR34137">
    <property type="entry name" value="EXODEOXYRIBONUCLEASE 7 SMALL SUBUNIT"/>
    <property type="match status" value="1"/>
</dbReference>
<evidence type="ECO:0000256" key="1">
    <source>
        <dbReference type="ARBA" id="ARBA00009998"/>
    </source>
</evidence>
<dbReference type="Pfam" id="PF02609">
    <property type="entry name" value="Exonuc_VII_S"/>
    <property type="match status" value="1"/>
</dbReference>
<dbReference type="AlphaFoldDB" id="A0A1Y2SYM6"/>
<dbReference type="STRING" id="1160091.B9T39_02445"/>
<dbReference type="EC" id="3.1.11.6" evidence="6"/>
<evidence type="ECO:0000313" key="9">
    <source>
        <dbReference type="Proteomes" id="UP000243540"/>
    </source>
</evidence>
<name>A0A1Y2SYM6_9BIFI</name>
<evidence type="ECO:0000256" key="7">
    <source>
        <dbReference type="SAM" id="Coils"/>
    </source>
</evidence>
<dbReference type="EMBL" id="NEKC01000004">
    <property type="protein sequence ID" value="OTA29713.1"/>
    <property type="molecule type" value="Genomic_DNA"/>
</dbReference>
<organism evidence="8 9">
    <name type="scientific">Alloscardovia macacae</name>
    <dbReference type="NCBI Taxonomy" id="1160091"/>
    <lineage>
        <taxon>Bacteria</taxon>
        <taxon>Bacillati</taxon>
        <taxon>Actinomycetota</taxon>
        <taxon>Actinomycetes</taxon>
        <taxon>Bifidobacteriales</taxon>
        <taxon>Bifidobacteriaceae</taxon>
        <taxon>Alloscardovia</taxon>
    </lineage>
</organism>
<accession>A0A1Y2SYM6</accession>
<dbReference type="SUPFAM" id="SSF116842">
    <property type="entry name" value="XseB-like"/>
    <property type="match status" value="1"/>
</dbReference>
<keyword evidence="5 6" id="KW-0269">Exonuclease</keyword>
<dbReference type="Proteomes" id="UP000243540">
    <property type="component" value="Unassembled WGS sequence"/>
</dbReference>
<comment type="similarity">
    <text evidence="1 6">Belongs to the XseB family.</text>
</comment>